<evidence type="ECO:0000313" key="3">
    <source>
        <dbReference type="Proteomes" id="UP000284842"/>
    </source>
</evidence>
<dbReference type="InParanoid" id="A0A409X4T1"/>
<protein>
    <recommendedName>
        <fullName evidence="4">KOW domain-containing protein</fullName>
    </recommendedName>
</protein>
<evidence type="ECO:0008006" key="4">
    <source>
        <dbReference type="Google" id="ProtNLM"/>
    </source>
</evidence>
<keyword evidence="3" id="KW-1185">Reference proteome</keyword>
<sequence length="256" mass="28926">MTVRFTTYEPIVTQPQYTIPDNLYVYDKYRRLIGKEVVISKAGSPFKGYFATVVSTRHDGRLDVRLNAVNANTRLVHLRTPTSDEVEAVINPSDESIMHDLPVVDATTSFPNDVEEGSSNPQLETESTALSTDKEEEDELTPDPDWVQEDVIKLRLMLSMRGRDRPVECCGRGAKQRTLKVRIDRNWQDVPIRRLTPIGVTREVDLVTPISGPGVGKVYRIKSHDEGDMCTIQLPGKRTLKTQLRCAKADLVQVYK</sequence>
<evidence type="ECO:0000256" key="1">
    <source>
        <dbReference type="SAM" id="MobiDB-lite"/>
    </source>
</evidence>
<dbReference type="Proteomes" id="UP000284842">
    <property type="component" value="Unassembled WGS sequence"/>
</dbReference>
<reference evidence="2 3" key="1">
    <citation type="journal article" date="2018" name="Evol. Lett.">
        <title>Horizontal gene cluster transfer increased hallucinogenic mushroom diversity.</title>
        <authorList>
            <person name="Reynolds H.T."/>
            <person name="Vijayakumar V."/>
            <person name="Gluck-Thaler E."/>
            <person name="Korotkin H.B."/>
            <person name="Matheny P.B."/>
            <person name="Slot J.C."/>
        </authorList>
    </citation>
    <scope>NUCLEOTIDE SEQUENCE [LARGE SCALE GENOMIC DNA]</scope>
    <source>
        <strain evidence="2 3">2629</strain>
    </source>
</reference>
<accession>A0A409X4T1</accession>
<name>A0A409X4T1_9AGAR</name>
<evidence type="ECO:0000313" key="2">
    <source>
        <dbReference type="EMBL" id="PPQ85776.1"/>
    </source>
</evidence>
<comment type="caution">
    <text evidence="2">The sequence shown here is derived from an EMBL/GenBank/DDBJ whole genome shotgun (WGS) entry which is preliminary data.</text>
</comment>
<organism evidence="2 3">
    <name type="scientific">Panaeolus cyanescens</name>
    <dbReference type="NCBI Taxonomy" id="181874"/>
    <lineage>
        <taxon>Eukaryota</taxon>
        <taxon>Fungi</taxon>
        <taxon>Dikarya</taxon>
        <taxon>Basidiomycota</taxon>
        <taxon>Agaricomycotina</taxon>
        <taxon>Agaricomycetes</taxon>
        <taxon>Agaricomycetidae</taxon>
        <taxon>Agaricales</taxon>
        <taxon>Agaricineae</taxon>
        <taxon>Galeropsidaceae</taxon>
        <taxon>Panaeolus</taxon>
    </lineage>
</organism>
<feature type="compositionally biased region" description="Polar residues" evidence="1">
    <location>
        <begin position="107"/>
        <end position="131"/>
    </location>
</feature>
<feature type="compositionally biased region" description="Acidic residues" evidence="1">
    <location>
        <begin position="134"/>
        <end position="145"/>
    </location>
</feature>
<dbReference type="AlphaFoldDB" id="A0A409X4T1"/>
<dbReference type="EMBL" id="NHTK01004636">
    <property type="protein sequence ID" value="PPQ85776.1"/>
    <property type="molecule type" value="Genomic_DNA"/>
</dbReference>
<proteinExistence type="predicted"/>
<feature type="region of interest" description="Disordered" evidence="1">
    <location>
        <begin position="107"/>
        <end position="145"/>
    </location>
</feature>
<gene>
    <name evidence="2" type="ORF">CVT24_002212</name>
</gene>